<keyword evidence="4" id="KW-0689">Ribosomal protein</keyword>
<dbReference type="PROSITE" id="PS51186">
    <property type="entry name" value="GNAT"/>
    <property type="match status" value="1"/>
</dbReference>
<name>A0A1H0W767_9BURK</name>
<proteinExistence type="predicted"/>
<dbReference type="SUPFAM" id="SSF55729">
    <property type="entry name" value="Acyl-CoA N-acyltransferases (Nat)"/>
    <property type="match status" value="1"/>
</dbReference>
<sequence length="180" mass="19626">MPLRFACPAPLLARGITLHEERVADLPALRALFRHQRWAEFAMLPWDDAAKAALLDQQFDAQRRHYASAHPQVLFLVLMHQEQTAGRLYLGRSEAGDLGLLDILLSPQYRGQGLGTALIGALQDQAAMDGRRVLLEVGKGNPAAGLYRRLGFCPLADTGIGWHMAWAAASTLLSGVHAAP</sequence>
<evidence type="ECO:0000256" key="1">
    <source>
        <dbReference type="ARBA" id="ARBA00022679"/>
    </source>
</evidence>
<dbReference type="InterPro" id="IPR000182">
    <property type="entry name" value="GNAT_dom"/>
</dbReference>
<keyword evidence="4" id="KW-0687">Ribonucleoprotein</keyword>
<feature type="domain" description="N-acetyltransferase" evidence="3">
    <location>
        <begin position="16"/>
        <end position="173"/>
    </location>
</feature>
<keyword evidence="5" id="KW-1185">Reference proteome</keyword>
<dbReference type="OrthoDB" id="5525374at2"/>
<reference evidence="5" key="1">
    <citation type="submission" date="2016-10" db="EMBL/GenBank/DDBJ databases">
        <authorList>
            <person name="Varghese N."/>
            <person name="Submissions S."/>
        </authorList>
    </citation>
    <scope>NUCLEOTIDE SEQUENCE [LARGE SCALE GENOMIC DNA]</scope>
    <source>
        <strain evidence="5">DSM 17101</strain>
    </source>
</reference>
<dbReference type="Proteomes" id="UP000199317">
    <property type="component" value="Unassembled WGS sequence"/>
</dbReference>
<dbReference type="InterPro" id="IPR016181">
    <property type="entry name" value="Acyl_CoA_acyltransferase"/>
</dbReference>
<protein>
    <submittedName>
        <fullName evidence="4">Ribosomal protein S18 acetylase RimI</fullName>
    </submittedName>
</protein>
<dbReference type="InterPro" id="IPR050832">
    <property type="entry name" value="Bact_Acetyltransf"/>
</dbReference>
<dbReference type="Pfam" id="PF13508">
    <property type="entry name" value="Acetyltransf_7"/>
    <property type="match status" value="1"/>
</dbReference>
<dbReference type="PANTHER" id="PTHR43877">
    <property type="entry name" value="AMINOALKYLPHOSPHONATE N-ACETYLTRANSFERASE-RELATED-RELATED"/>
    <property type="match status" value="1"/>
</dbReference>
<accession>A0A1H0W767</accession>
<dbReference type="AlphaFoldDB" id="A0A1H0W767"/>
<keyword evidence="2" id="KW-0012">Acyltransferase</keyword>
<dbReference type="Gene3D" id="3.40.630.30">
    <property type="match status" value="1"/>
</dbReference>
<dbReference type="EMBL" id="FNJL01000033">
    <property type="protein sequence ID" value="SDP86403.1"/>
    <property type="molecule type" value="Genomic_DNA"/>
</dbReference>
<dbReference type="GO" id="GO:0016747">
    <property type="term" value="F:acyltransferase activity, transferring groups other than amino-acyl groups"/>
    <property type="evidence" value="ECO:0007669"/>
    <property type="project" value="InterPro"/>
</dbReference>
<evidence type="ECO:0000313" key="4">
    <source>
        <dbReference type="EMBL" id="SDP86403.1"/>
    </source>
</evidence>
<gene>
    <name evidence="4" type="ORF">SAMN04489708_13338</name>
</gene>
<dbReference type="PANTHER" id="PTHR43877:SF2">
    <property type="entry name" value="AMINOALKYLPHOSPHONATE N-ACETYLTRANSFERASE-RELATED"/>
    <property type="match status" value="1"/>
</dbReference>
<keyword evidence="1" id="KW-0808">Transferase</keyword>
<evidence type="ECO:0000313" key="5">
    <source>
        <dbReference type="Proteomes" id="UP000199317"/>
    </source>
</evidence>
<dbReference type="GO" id="GO:0005840">
    <property type="term" value="C:ribosome"/>
    <property type="evidence" value="ECO:0007669"/>
    <property type="project" value="UniProtKB-KW"/>
</dbReference>
<evidence type="ECO:0000256" key="2">
    <source>
        <dbReference type="ARBA" id="ARBA00023315"/>
    </source>
</evidence>
<dbReference type="RefSeq" id="WP_092838624.1">
    <property type="nucleotide sequence ID" value="NZ_CP028290.1"/>
</dbReference>
<evidence type="ECO:0000259" key="3">
    <source>
        <dbReference type="PROSITE" id="PS51186"/>
    </source>
</evidence>
<organism evidence="4 5">
    <name type="scientific">Paracidovorax cattleyae</name>
    <dbReference type="NCBI Taxonomy" id="80868"/>
    <lineage>
        <taxon>Bacteria</taxon>
        <taxon>Pseudomonadati</taxon>
        <taxon>Pseudomonadota</taxon>
        <taxon>Betaproteobacteria</taxon>
        <taxon>Burkholderiales</taxon>
        <taxon>Comamonadaceae</taxon>
        <taxon>Paracidovorax</taxon>
    </lineage>
</organism>